<proteinExistence type="predicted"/>
<feature type="non-terminal residue" evidence="2">
    <location>
        <position position="1"/>
    </location>
</feature>
<gene>
    <name evidence="2" type="ORF">NO1_2198</name>
</gene>
<dbReference type="EMBL" id="BGZN01000174">
    <property type="protein sequence ID" value="GBR75158.1"/>
    <property type="molecule type" value="Genomic_DNA"/>
</dbReference>
<organism evidence="2 3">
    <name type="scientific">Termititenax aidoneus</name>
    <dbReference type="NCBI Taxonomy" id="2218524"/>
    <lineage>
        <taxon>Bacteria</taxon>
        <taxon>Bacillati</taxon>
        <taxon>Candidatus Margulisiibacteriota</taxon>
        <taxon>Candidatus Termititenacia</taxon>
        <taxon>Candidatus Termititenacales</taxon>
        <taxon>Candidatus Termititenacaceae</taxon>
        <taxon>Candidatus Termititenax</taxon>
    </lineage>
</organism>
<protein>
    <submittedName>
        <fullName evidence="2">Uncharacterized protein</fullName>
    </submittedName>
</protein>
<comment type="caution">
    <text evidence="2">The sequence shown here is derived from an EMBL/GenBank/DDBJ whole genome shotgun (WGS) entry which is preliminary data.</text>
</comment>
<keyword evidence="3" id="KW-1185">Reference proteome</keyword>
<feature type="region of interest" description="Disordered" evidence="1">
    <location>
        <begin position="175"/>
        <end position="217"/>
    </location>
</feature>
<evidence type="ECO:0000256" key="1">
    <source>
        <dbReference type="SAM" id="MobiDB-lite"/>
    </source>
</evidence>
<evidence type="ECO:0000313" key="3">
    <source>
        <dbReference type="Proteomes" id="UP000269352"/>
    </source>
</evidence>
<evidence type="ECO:0000313" key="2">
    <source>
        <dbReference type="EMBL" id="GBR75158.1"/>
    </source>
</evidence>
<reference evidence="2 3" key="1">
    <citation type="journal article" date="2019" name="ISME J.">
        <title>Genome analyses of uncultured TG2/ZB3 bacteria in 'Margulisbacteria' specifically attached to ectosymbiotic spirochetes of protists in the termite gut.</title>
        <authorList>
            <person name="Utami Y.D."/>
            <person name="Kuwahara H."/>
            <person name="Igai K."/>
            <person name="Murakami T."/>
            <person name="Sugaya K."/>
            <person name="Morikawa T."/>
            <person name="Nagura Y."/>
            <person name="Yuki M."/>
            <person name="Deevong P."/>
            <person name="Inoue T."/>
            <person name="Kihara K."/>
            <person name="Lo N."/>
            <person name="Yamada A."/>
            <person name="Ohkuma M."/>
            <person name="Hongoh Y."/>
        </authorList>
    </citation>
    <scope>NUCLEOTIDE SEQUENCE [LARGE SCALE GENOMIC DNA]</scope>
    <source>
        <strain evidence="2">NkOx7-01</strain>
    </source>
</reference>
<dbReference type="AlphaFoldDB" id="A0A388TDV2"/>
<feature type="non-terminal residue" evidence="2">
    <location>
        <position position="496"/>
    </location>
</feature>
<accession>A0A388TDV2</accession>
<sequence>NLRFRVEISGPEALSSTFKNELTDNNKGSFHYEQDPETKIWYLYMKGIMSEDQIKMYIKDEKIELPEGADVEIDNPSLSSKDRELLSNLQGQAEKYLTNDEDDTSKYFFTTKFVVANDSGGLNATQLAEAGLVYDSVHKILICLNEEKFKAKYSGQKLSGTLKELMKIVDPGAAQTEGQEKMANSKDMSGELNGSGELSAPEATTEDDVPGVVSDGYSNEKPETYQMMYRARIAKMRYDLTRLTNIKRCIYMLARYDLESRNIVHQEMTNTTTYQVSASAEQALTAEYNYVNSVIAAYSSREEQRIQTNNSIFERDEARVKNLVIGIAGPFGFLAALLWKNKAMDIKTSDSGVSGVSGGITSKEKDALNEYHQADGSSTAIIDADNKTINVYDLNSYVVDRADKADKDKNGFIEYSDPGIDFGLFSIKVFQYVPNFKNLQKATTAIYSSIYSIACLQSLYSAKSASRSMVHSILTNVSNLTLSSYSGAAIQADNAL</sequence>
<name>A0A388TDV2_TERA1</name>
<dbReference type="Proteomes" id="UP000269352">
    <property type="component" value="Unassembled WGS sequence"/>
</dbReference>